<dbReference type="Proteomes" id="UP000198908">
    <property type="component" value="Unassembled WGS sequence"/>
</dbReference>
<reference evidence="2" key="1">
    <citation type="submission" date="2016-09" db="EMBL/GenBank/DDBJ databases">
        <authorList>
            <person name="Varghese N."/>
            <person name="Submissions S."/>
        </authorList>
    </citation>
    <scope>NUCLEOTIDE SEQUENCE [LARGE SCALE GENOMIC DNA]</scope>
    <source>
        <strain evidence="2">TNe-862</strain>
    </source>
</reference>
<evidence type="ECO:0008006" key="3">
    <source>
        <dbReference type="Google" id="ProtNLM"/>
    </source>
</evidence>
<accession>A0A1G7BEL3</accession>
<dbReference type="SUPFAM" id="SSF53335">
    <property type="entry name" value="S-adenosyl-L-methionine-dependent methyltransferases"/>
    <property type="match status" value="1"/>
</dbReference>
<gene>
    <name evidence="1" type="ORF">SAMN05421548_1396</name>
</gene>
<proteinExistence type="predicted"/>
<dbReference type="STRING" id="416944.SAMN05421548_1396"/>
<sequence>MKDGQIDANLRALYRALRPGGILGVEEHRARPGTALQQMIDTGYVTKDYVIEHAKAAGFTLSGRSEINADTRDTKDYPHGVWSLPSTYTGGDVDRARYAAIGESDRMTLKFVKAQ</sequence>
<evidence type="ECO:0000313" key="1">
    <source>
        <dbReference type="EMBL" id="SDE25377.1"/>
    </source>
</evidence>
<dbReference type="AlphaFoldDB" id="A0A1G7BEL3"/>
<dbReference type="Gene3D" id="3.40.50.150">
    <property type="entry name" value="Vaccinia Virus protein VP39"/>
    <property type="match status" value="1"/>
</dbReference>
<organism evidence="1 2">
    <name type="scientific">Paraburkholderia lycopersici</name>
    <dbReference type="NCBI Taxonomy" id="416944"/>
    <lineage>
        <taxon>Bacteria</taxon>
        <taxon>Pseudomonadati</taxon>
        <taxon>Pseudomonadota</taxon>
        <taxon>Betaproteobacteria</taxon>
        <taxon>Burkholderiales</taxon>
        <taxon>Burkholderiaceae</taxon>
        <taxon>Paraburkholderia</taxon>
    </lineage>
</organism>
<dbReference type="InterPro" id="IPR029063">
    <property type="entry name" value="SAM-dependent_MTases_sf"/>
</dbReference>
<keyword evidence="2" id="KW-1185">Reference proteome</keyword>
<name>A0A1G7BEL3_9BURK</name>
<protein>
    <recommendedName>
        <fullName evidence="3">Methyltransferase</fullName>
    </recommendedName>
</protein>
<dbReference type="EMBL" id="FMYQ01000039">
    <property type="protein sequence ID" value="SDE25377.1"/>
    <property type="molecule type" value="Genomic_DNA"/>
</dbReference>
<evidence type="ECO:0000313" key="2">
    <source>
        <dbReference type="Proteomes" id="UP000198908"/>
    </source>
</evidence>